<proteinExistence type="predicted"/>
<accession>A0A086MR51</accession>
<dbReference type="AlphaFoldDB" id="A0A086MR51"/>
<dbReference type="EMBL" id="JNFQ01000007">
    <property type="protein sequence ID" value="KFG71369.1"/>
    <property type="molecule type" value="Genomic_DNA"/>
</dbReference>
<evidence type="ECO:0000313" key="2">
    <source>
        <dbReference type="Proteomes" id="UP000029095"/>
    </source>
</evidence>
<sequence length="178" mass="19545">MHTDLETTVAALNAGDHVHAHGTDSRGVDTPRAGYLLAAPRPETGQRHSGRDEGWLVYIGKRGDAPALSNRLMLYPDTGRIAHTPEQDLSLWRATALRETGASARTKNLRIRFGGSATRSAVEPTQDTTVCVTYNTEGWYSLDTTDDSRTQVFECRLGTKIWWAPLPDAPVGRFPDAL</sequence>
<comment type="caution">
    <text evidence="1">The sequence shown here is derived from an EMBL/GenBank/DDBJ whole genome shotgun (WGS) entry which is preliminary data.</text>
</comment>
<gene>
    <name evidence="1" type="ORF">FM21_34295</name>
</gene>
<organism evidence="1 2">
    <name type="scientific">Streptomyces mutabilis</name>
    <dbReference type="NCBI Taxonomy" id="67332"/>
    <lineage>
        <taxon>Bacteria</taxon>
        <taxon>Bacillati</taxon>
        <taxon>Actinomycetota</taxon>
        <taxon>Actinomycetes</taxon>
        <taxon>Kitasatosporales</taxon>
        <taxon>Streptomycetaceae</taxon>
        <taxon>Streptomyces</taxon>
    </lineage>
</organism>
<dbReference type="RefSeq" id="WP_043385734.1">
    <property type="nucleotide sequence ID" value="NZ_KN039950.1"/>
</dbReference>
<protein>
    <submittedName>
        <fullName evidence="1">Uncharacterized protein</fullName>
    </submittedName>
</protein>
<name>A0A086MR51_9ACTN</name>
<reference evidence="1 2" key="1">
    <citation type="submission" date="2014-05" db="EMBL/GenBank/DDBJ databases">
        <title>Complete genome sequence of the Streptomyces mutabilis TRM45540.</title>
        <authorList>
            <person name="Luo X."/>
            <person name="Zhang L."/>
        </authorList>
    </citation>
    <scope>NUCLEOTIDE SEQUENCE [LARGE SCALE GENOMIC DNA]</scope>
    <source>
        <strain evidence="1 2">TRM45540</strain>
    </source>
</reference>
<keyword evidence="2" id="KW-1185">Reference proteome</keyword>
<dbReference type="Proteomes" id="UP000029095">
    <property type="component" value="Unassembled WGS sequence"/>
</dbReference>
<dbReference type="HOGENOM" id="CLU_1509788_0_0_11"/>
<evidence type="ECO:0000313" key="1">
    <source>
        <dbReference type="EMBL" id="KFG71369.1"/>
    </source>
</evidence>